<reference evidence="2 3" key="2">
    <citation type="submission" date="2018-11" db="EMBL/GenBank/DDBJ databases">
        <authorList>
            <consortium name="Pathogen Informatics"/>
        </authorList>
    </citation>
    <scope>NUCLEOTIDE SEQUENCE [LARGE SCALE GENOMIC DNA]</scope>
</reference>
<dbReference type="PANTHER" id="PTHR31410:SF1">
    <property type="entry name" value="POST-GPI ATTACHMENT TO PROTEINS FACTOR 4"/>
    <property type="match status" value="1"/>
</dbReference>
<evidence type="ECO:0000313" key="4">
    <source>
        <dbReference type="WBParaSite" id="HNAJ_0001311501-mRNA-1"/>
    </source>
</evidence>
<feature type="transmembrane region" description="Helical" evidence="1">
    <location>
        <begin position="240"/>
        <end position="258"/>
    </location>
</feature>
<name>A0A0R3TZ16_RODNA</name>
<feature type="transmembrane region" description="Helical" evidence="1">
    <location>
        <begin position="265"/>
        <end position="283"/>
    </location>
</feature>
<keyword evidence="1" id="KW-1133">Transmembrane helix</keyword>
<dbReference type="OrthoDB" id="6240699at2759"/>
<dbReference type="GO" id="GO:0016757">
    <property type="term" value="F:glycosyltransferase activity"/>
    <property type="evidence" value="ECO:0007669"/>
    <property type="project" value="InterPro"/>
</dbReference>
<reference evidence="4" key="1">
    <citation type="submission" date="2017-02" db="UniProtKB">
        <authorList>
            <consortium name="WormBaseParasite"/>
        </authorList>
    </citation>
    <scope>IDENTIFICATION</scope>
</reference>
<keyword evidence="1" id="KW-0472">Membrane</keyword>
<dbReference type="WBParaSite" id="HNAJ_0001311501-mRNA-1">
    <property type="protein sequence ID" value="HNAJ_0001311501-mRNA-1"/>
    <property type="gene ID" value="HNAJ_0001311501"/>
</dbReference>
<dbReference type="STRING" id="102285.A0A0R3TZ16"/>
<protein>
    <submittedName>
        <fullName evidence="4">Transmembrane protein</fullName>
    </submittedName>
</protein>
<dbReference type="GO" id="GO:0000139">
    <property type="term" value="C:Golgi membrane"/>
    <property type="evidence" value="ECO:0007669"/>
    <property type="project" value="InterPro"/>
</dbReference>
<dbReference type="PANTHER" id="PTHR31410">
    <property type="entry name" value="TRANSMEMBRANE PROTEIN 246"/>
    <property type="match status" value="1"/>
</dbReference>
<accession>A0A0R3TZ16</accession>
<dbReference type="EMBL" id="UZAE01014980">
    <property type="protein sequence ID" value="VDO14916.1"/>
    <property type="molecule type" value="Genomic_DNA"/>
</dbReference>
<keyword evidence="1" id="KW-0812">Transmembrane</keyword>
<evidence type="ECO:0000313" key="3">
    <source>
        <dbReference type="Proteomes" id="UP000278807"/>
    </source>
</evidence>
<keyword evidence="3" id="KW-1185">Reference proteome</keyword>
<dbReference type="GO" id="GO:0006506">
    <property type="term" value="P:GPI anchor biosynthetic process"/>
    <property type="evidence" value="ECO:0007669"/>
    <property type="project" value="InterPro"/>
</dbReference>
<evidence type="ECO:0000256" key="1">
    <source>
        <dbReference type="SAM" id="Phobius"/>
    </source>
</evidence>
<organism evidence="4">
    <name type="scientific">Rodentolepis nana</name>
    <name type="common">Dwarf tapeworm</name>
    <name type="synonym">Hymenolepis nana</name>
    <dbReference type="NCBI Taxonomy" id="102285"/>
    <lineage>
        <taxon>Eukaryota</taxon>
        <taxon>Metazoa</taxon>
        <taxon>Spiralia</taxon>
        <taxon>Lophotrochozoa</taxon>
        <taxon>Platyhelminthes</taxon>
        <taxon>Cestoda</taxon>
        <taxon>Eucestoda</taxon>
        <taxon>Cyclophyllidea</taxon>
        <taxon>Hymenolepididae</taxon>
        <taxon>Rodentolepis</taxon>
    </lineage>
</organism>
<evidence type="ECO:0000313" key="2">
    <source>
        <dbReference type="EMBL" id="VDO14916.1"/>
    </source>
</evidence>
<dbReference type="InterPro" id="IPR029675">
    <property type="entry name" value="PGAP4"/>
</dbReference>
<gene>
    <name evidence="2" type="ORF">HNAJ_LOCUS13089</name>
</gene>
<dbReference type="AlphaFoldDB" id="A0A0R3TZ16"/>
<sequence length="375" mass="43047">MNMQTLIKFLGFVFILLLFLILYYQSAFASVLFSDPLLIASKVRDQDELRLAEADSQIAMWRLNKTLPLNISTMLDYKGKHNLLVIIITSNRGHRKIDSFEPYYLTQTSIALFKSLLSRNEKDFKNVRKIRILVCTISHVNDSSHDIHSGEINRLRRIFGPNIFISPPRHPDNSCKHTHDMSSCISLGIKKFPESDAIVILEDDFLVTNHFHSVLDLYANRLGKSVLSLYPPSHESHLKIYFHILVLIICLFTLAVSLHIFRKKWILYMLAFTTLITIILLLYEYNRPEILTLFPVQNLHSRGLGAAIILPKEIARKVSEVDYKMACHSGKGEHISKIASELGYTILNVSPPAVLHIGMYSQTFNRIYDPNLFPH</sequence>
<proteinExistence type="predicted"/>
<dbReference type="Proteomes" id="UP000278807">
    <property type="component" value="Unassembled WGS sequence"/>
</dbReference>